<evidence type="ECO:0000256" key="5">
    <source>
        <dbReference type="ARBA" id="ARBA00022617"/>
    </source>
</evidence>
<gene>
    <name evidence="13" type="ORF">CCALI_01834</name>
</gene>
<dbReference type="EMBL" id="HF951689">
    <property type="protein sequence ID" value="CCW35646.1"/>
    <property type="molecule type" value="Genomic_DNA"/>
</dbReference>
<accession>S0EZB4</accession>
<feature type="transmembrane region" description="Helical" evidence="12">
    <location>
        <begin position="53"/>
        <end position="74"/>
    </location>
</feature>
<evidence type="ECO:0000256" key="2">
    <source>
        <dbReference type="ARBA" id="ARBA00009819"/>
    </source>
</evidence>
<keyword evidence="13" id="KW-0560">Oxidoreductase</keyword>
<keyword evidence="11 12" id="KW-0472">Membrane</keyword>
<dbReference type="PATRIC" id="fig|1303518.3.peg.1895"/>
<dbReference type="PANTHER" id="PTHR30365:SF14">
    <property type="entry name" value="CYTOCHROME BD MENAQUINOL OXIDASE SUBUNIT I-RELATED"/>
    <property type="match status" value="1"/>
</dbReference>
<dbReference type="PIRSF" id="PIRSF006446">
    <property type="entry name" value="Cyt_quinol_oxidase_1"/>
    <property type="match status" value="1"/>
</dbReference>
<dbReference type="FunCoup" id="S0EZB4">
    <property type="interactions" value="158"/>
</dbReference>
<keyword evidence="3 12" id="KW-0813">Transport</keyword>
<feature type="transmembrane region" description="Helical" evidence="12">
    <location>
        <begin position="127"/>
        <end position="150"/>
    </location>
</feature>
<sequence length="456" mass="50169">MNALAWNRFQFGFTITYHYLFPQLTMGLALLILLFKLIALKTKNTYYNDAARFWGRLFGINFAIGVVTGIPMEFQFGTNWARFSSFAGGVVGNTLAMEGMFAFFAESAFLGLFLFGERRFGNKINLLAAFMVFFGSWLSGYFIIATNAFMQHPVGYRLASDGRLELVDFWAFVLNPWAIYEYLHNMCASVVTASFAVAAVGALYLLLGRHQEYGKVFLKMGVVAGLVSSLLQVFPTGDAQGKMLARYQPPALAAMEGAFKTSAHAPLVIIGQPNERTGQIENPITVPDVLSFLAYGSTRAEVRGLDSFPPDQRPDNAIMAYYAYHIMVGLGTIFIALMGLSAFLLWKGRLYTSRALLWVLLCSFPFPYIATTMGWVAAEMGRQPWVVYGLQRTAHATSPLLSGGDVAFSTLGFMGLYLVIGIVFLYLFCRELAHGPSPLTATGEAVVPESGTAVTI</sequence>
<dbReference type="AlphaFoldDB" id="S0EZB4"/>
<feature type="transmembrane region" description="Helical" evidence="12">
    <location>
        <begin position="322"/>
        <end position="346"/>
    </location>
</feature>
<dbReference type="InterPro" id="IPR002585">
    <property type="entry name" value="Cyt-d_ubiquinol_oxidase_su_1"/>
</dbReference>
<comment type="similarity">
    <text evidence="2 12">Belongs to the cytochrome ubiquinol oxidase subunit 1 family.</text>
</comment>
<proteinExistence type="inferred from homology"/>
<name>S0EZB4_CHTCT</name>
<evidence type="ECO:0000313" key="13">
    <source>
        <dbReference type="EMBL" id="CCW35646.1"/>
    </source>
</evidence>
<dbReference type="KEGG" id="ccz:CCALI_01834"/>
<feature type="transmembrane region" description="Helical" evidence="12">
    <location>
        <begin position="406"/>
        <end position="429"/>
    </location>
</feature>
<organism evidence="13 14">
    <name type="scientific">Chthonomonas calidirosea (strain DSM 23976 / ICMP 18418 / T49)</name>
    <dbReference type="NCBI Taxonomy" id="1303518"/>
    <lineage>
        <taxon>Bacteria</taxon>
        <taxon>Bacillati</taxon>
        <taxon>Armatimonadota</taxon>
        <taxon>Chthonomonadia</taxon>
        <taxon>Chthonomonadales</taxon>
        <taxon>Chthonomonadaceae</taxon>
        <taxon>Chthonomonas</taxon>
    </lineage>
</organism>
<dbReference type="HOGENOM" id="CLU_030555_3_1_0"/>
<keyword evidence="9 12" id="KW-1133">Transmembrane helix</keyword>
<dbReference type="RefSeq" id="WP_016483173.1">
    <property type="nucleotide sequence ID" value="NC_021487.1"/>
</dbReference>
<feature type="transmembrane region" description="Helical" evidence="12">
    <location>
        <begin position="20"/>
        <end position="41"/>
    </location>
</feature>
<dbReference type="Pfam" id="PF01654">
    <property type="entry name" value="Cyt_bd_oxida_I"/>
    <property type="match status" value="1"/>
</dbReference>
<dbReference type="EC" id="1.10.3.-" evidence="13"/>
<keyword evidence="5 12" id="KW-0349">Heme</keyword>
<keyword evidence="14" id="KW-1185">Reference proteome</keyword>
<dbReference type="OrthoDB" id="9807042at2"/>
<keyword evidence="10 12" id="KW-0408">Iron</keyword>
<dbReference type="GO" id="GO:0016682">
    <property type="term" value="F:oxidoreductase activity, acting on diphenols and related substances as donors, oxygen as acceptor"/>
    <property type="evidence" value="ECO:0007669"/>
    <property type="project" value="TreeGrafter"/>
</dbReference>
<dbReference type="Proteomes" id="UP000014227">
    <property type="component" value="Chromosome I"/>
</dbReference>
<evidence type="ECO:0000256" key="7">
    <source>
        <dbReference type="ARBA" id="ARBA00022723"/>
    </source>
</evidence>
<dbReference type="eggNOG" id="COG1271">
    <property type="taxonomic scope" value="Bacteria"/>
</dbReference>
<dbReference type="GO" id="GO:0070069">
    <property type="term" value="C:cytochrome complex"/>
    <property type="evidence" value="ECO:0007669"/>
    <property type="project" value="UniProtKB-UniRule"/>
</dbReference>
<dbReference type="STRING" id="454171.CP488_02257"/>
<comment type="subcellular location">
    <subcellularLocation>
        <location evidence="1">Cell membrane</location>
        <topology evidence="1">Multi-pass membrane protein</topology>
    </subcellularLocation>
</comment>
<reference evidence="14" key="1">
    <citation type="submission" date="2013-03" db="EMBL/GenBank/DDBJ databases">
        <title>Genome sequence of Chthonomonas calidirosea, the first sequenced genome from the Armatimonadetes phylum (formally candidate division OP10).</title>
        <authorList>
            <person name="Lee K.C.Y."/>
            <person name="Morgan X.C."/>
            <person name="Dunfield P.F."/>
            <person name="Tamas I."/>
            <person name="Houghton K.M."/>
            <person name="Vyssotski M."/>
            <person name="Ryan J.L.J."/>
            <person name="Lagutin K."/>
            <person name="McDonald I.R."/>
            <person name="Stott M.B."/>
        </authorList>
    </citation>
    <scope>NUCLEOTIDE SEQUENCE [LARGE SCALE GENOMIC DNA]</scope>
    <source>
        <strain evidence="14">DSM 23976 / ICMP 18418 / T49</strain>
    </source>
</reference>
<keyword evidence="8 12" id="KW-0249">Electron transport</keyword>
<feature type="transmembrane region" description="Helical" evidence="12">
    <location>
        <begin position="355"/>
        <end position="378"/>
    </location>
</feature>
<dbReference type="InParanoid" id="S0EZB4"/>
<evidence type="ECO:0000256" key="3">
    <source>
        <dbReference type="ARBA" id="ARBA00022448"/>
    </source>
</evidence>
<feature type="transmembrane region" description="Helical" evidence="12">
    <location>
        <begin position="216"/>
        <end position="234"/>
    </location>
</feature>
<evidence type="ECO:0000256" key="6">
    <source>
        <dbReference type="ARBA" id="ARBA00022692"/>
    </source>
</evidence>
<feature type="transmembrane region" description="Helical" evidence="12">
    <location>
        <begin position="94"/>
        <end position="115"/>
    </location>
</feature>
<evidence type="ECO:0000313" key="14">
    <source>
        <dbReference type="Proteomes" id="UP000014227"/>
    </source>
</evidence>
<keyword evidence="6 12" id="KW-0812">Transmembrane</keyword>
<evidence type="ECO:0000256" key="1">
    <source>
        <dbReference type="ARBA" id="ARBA00004651"/>
    </source>
</evidence>
<evidence type="ECO:0000256" key="10">
    <source>
        <dbReference type="ARBA" id="ARBA00023004"/>
    </source>
</evidence>
<evidence type="ECO:0000256" key="8">
    <source>
        <dbReference type="ARBA" id="ARBA00022982"/>
    </source>
</evidence>
<evidence type="ECO:0000256" key="11">
    <source>
        <dbReference type="ARBA" id="ARBA00023136"/>
    </source>
</evidence>
<evidence type="ECO:0000256" key="9">
    <source>
        <dbReference type="ARBA" id="ARBA00022989"/>
    </source>
</evidence>
<dbReference type="GO" id="GO:0005886">
    <property type="term" value="C:plasma membrane"/>
    <property type="evidence" value="ECO:0007669"/>
    <property type="project" value="UniProtKB-SubCell"/>
</dbReference>
<dbReference type="GO" id="GO:0020037">
    <property type="term" value="F:heme binding"/>
    <property type="evidence" value="ECO:0007669"/>
    <property type="project" value="TreeGrafter"/>
</dbReference>
<dbReference type="GO" id="GO:0046872">
    <property type="term" value="F:metal ion binding"/>
    <property type="evidence" value="ECO:0007669"/>
    <property type="project" value="UniProtKB-UniRule"/>
</dbReference>
<protein>
    <submittedName>
        <fullName evidence="13">Cytochrome bd-I ubiquinol oxidase subunit 1 apoprotein</fullName>
        <ecNumber evidence="13">1.10.3.-</ecNumber>
    </submittedName>
</protein>
<evidence type="ECO:0000256" key="4">
    <source>
        <dbReference type="ARBA" id="ARBA00022475"/>
    </source>
</evidence>
<dbReference type="GO" id="GO:0009055">
    <property type="term" value="F:electron transfer activity"/>
    <property type="evidence" value="ECO:0007669"/>
    <property type="project" value="UniProtKB-UniRule"/>
</dbReference>
<evidence type="ECO:0000256" key="12">
    <source>
        <dbReference type="PIRNR" id="PIRNR006446"/>
    </source>
</evidence>
<dbReference type="PANTHER" id="PTHR30365">
    <property type="entry name" value="CYTOCHROME D UBIQUINOL OXIDASE"/>
    <property type="match status" value="1"/>
</dbReference>
<dbReference type="GO" id="GO:0019646">
    <property type="term" value="P:aerobic electron transport chain"/>
    <property type="evidence" value="ECO:0007669"/>
    <property type="project" value="InterPro"/>
</dbReference>
<feature type="transmembrane region" description="Helical" evidence="12">
    <location>
        <begin position="182"/>
        <end position="207"/>
    </location>
</feature>
<keyword evidence="4 12" id="KW-1003">Cell membrane</keyword>
<keyword evidence="7 12" id="KW-0479">Metal-binding</keyword>